<evidence type="ECO:0000313" key="2">
    <source>
        <dbReference type="Proteomes" id="UP000289708"/>
    </source>
</evidence>
<dbReference type="Proteomes" id="UP000289708">
    <property type="component" value="Unassembled WGS sequence"/>
</dbReference>
<protein>
    <submittedName>
        <fullName evidence="1">Uncharacterized protein</fullName>
    </submittedName>
</protein>
<keyword evidence="2" id="KW-1185">Reference proteome</keyword>
<gene>
    <name evidence="1" type="ORF">EK403_03100</name>
</gene>
<dbReference type="EMBL" id="RYFI01000002">
    <property type="protein sequence ID" value="RXF75049.1"/>
    <property type="molecule type" value="Genomic_DNA"/>
</dbReference>
<dbReference type="AlphaFoldDB" id="A0A4Q0MPH9"/>
<evidence type="ECO:0000313" key="1">
    <source>
        <dbReference type="EMBL" id="RXF75049.1"/>
    </source>
</evidence>
<reference evidence="1 2" key="1">
    <citation type="submission" date="2018-12" db="EMBL/GenBank/DDBJ databases">
        <title>bacterium Hansschlegelia zhihuaiae S113.</title>
        <authorList>
            <person name="He J."/>
        </authorList>
    </citation>
    <scope>NUCLEOTIDE SEQUENCE [LARGE SCALE GENOMIC DNA]</scope>
    <source>
        <strain evidence="1 2">S 113</strain>
    </source>
</reference>
<dbReference type="OrthoDB" id="8463074at2"/>
<sequence>MIHVSTRPGPVSRINTAIVGDVVVASFVCASPEAAAAVMSSIDARLAEQSFDFSPVGELPEPDPFPAGSPVGVRVHAWDEGEMSIDAVVLRRISDDRLEVRTRMGRIERVHQRDLRARPVQ</sequence>
<dbReference type="RefSeq" id="WP_128776039.1">
    <property type="nucleotide sequence ID" value="NZ_RYFI01000002.1"/>
</dbReference>
<proteinExistence type="predicted"/>
<organism evidence="1 2">
    <name type="scientific">Hansschlegelia zhihuaiae</name>
    <dbReference type="NCBI Taxonomy" id="405005"/>
    <lineage>
        <taxon>Bacteria</taxon>
        <taxon>Pseudomonadati</taxon>
        <taxon>Pseudomonadota</taxon>
        <taxon>Alphaproteobacteria</taxon>
        <taxon>Hyphomicrobiales</taxon>
        <taxon>Methylopilaceae</taxon>
        <taxon>Hansschlegelia</taxon>
    </lineage>
</organism>
<name>A0A4Q0MPH9_9HYPH</name>
<comment type="caution">
    <text evidence="1">The sequence shown here is derived from an EMBL/GenBank/DDBJ whole genome shotgun (WGS) entry which is preliminary data.</text>
</comment>
<accession>A0A4Q0MPH9</accession>